<protein>
    <submittedName>
        <fullName evidence="2">Uncharacterized protein</fullName>
    </submittedName>
</protein>
<feature type="compositionally biased region" description="Low complexity" evidence="1">
    <location>
        <begin position="118"/>
        <end position="129"/>
    </location>
</feature>
<proteinExistence type="predicted"/>
<evidence type="ECO:0000313" key="2">
    <source>
        <dbReference type="EnsemblMetazoa" id="CJA05730.1"/>
    </source>
</evidence>
<organism evidence="2 3">
    <name type="scientific">Caenorhabditis japonica</name>
    <dbReference type="NCBI Taxonomy" id="281687"/>
    <lineage>
        <taxon>Eukaryota</taxon>
        <taxon>Metazoa</taxon>
        <taxon>Ecdysozoa</taxon>
        <taxon>Nematoda</taxon>
        <taxon>Chromadorea</taxon>
        <taxon>Rhabditida</taxon>
        <taxon>Rhabditina</taxon>
        <taxon>Rhabditomorpha</taxon>
        <taxon>Rhabditoidea</taxon>
        <taxon>Rhabditidae</taxon>
        <taxon>Peloderinae</taxon>
        <taxon>Caenorhabditis</taxon>
    </lineage>
</organism>
<sequence length="136" mass="14404">MGLIFSLVQSYLGGTSVEKPKHPDDTSRIMLGPTIVAKPWTSKSDVSSNMSGGFKYLKADGPPQLGPSKDNKPAPNPIAGVPTIKPPEDTETEILGNPSVYDTISMAPEVDWEKKQISAASSSSSSTSSEQKKPVT</sequence>
<evidence type="ECO:0000256" key="1">
    <source>
        <dbReference type="SAM" id="MobiDB-lite"/>
    </source>
</evidence>
<name>A0A8R1DL46_CAEJA</name>
<dbReference type="Proteomes" id="UP000005237">
    <property type="component" value="Unassembled WGS sequence"/>
</dbReference>
<reference evidence="3" key="1">
    <citation type="submission" date="2010-08" db="EMBL/GenBank/DDBJ databases">
        <authorList>
            <consortium name="Caenorhabditis japonica Sequencing Consortium"/>
            <person name="Wilson R.K."/>
        </authorList>
    </citation>
    <scope>NUCLEOTIDE SEQUENCE [LARGE SCALE GENOMIC DNA]</scope>
    <source>
        <strain evidence="3">DF5081</strain>
    </source>
</reference>
<reference evidence="2" key="2">
    <citation type="submission" date="2022-06" db="UniProtKB">
        <authorList>
            <consortium name="EnsemblMetazoa"/>
        </authorList>
    </citation>
    <scope>IDENTIFICATION</scope>
    <source>
        <strain evidence="2">DF5081</strain>
    </source>
</reference>
<accession>A0A8R1DL46</accession>
<dbReference type="EnsemblMetazoa" id="CJA05730.1">
    <property type="protein sequence ID" value="CJA05730.1"/>
    <property type="gene ID" value="WBGene00124934"/>
</dbReference>
<feature type="region of interest" description="Disordered" evidence="1">
    <location>
        <begin position="54"/>
        <end position="98"/>
    </location>
</feature>
<dbReference type="AlphaFoldDB" id="A0A8R1DL46"/>
<keyword evidence="3" id="KW-1185">Reference proteome</keyword>
<evidence type="ECO:0000313" key="3">
    <source>
        <dbReference type="Proteomes" id="UP000005237"/>
    </source>
</evidence>
<feature type="region of interest" description="Disordered" evidence="1">
    <location>
        <begin position="112"/>
        <end position="136"/>
    </location>
</feature>